<keyword evidence="4 6" id="KW-1133">Transmembrane helix</keyword>
<feature type="transmembrane region" description="Helical" evidence="6">
    <location>
        <begin position="172"/>
        <end position="191"/>
    </location>
</feature>
<name>A0A9W7THF5_TRIRA</name>
<keyword evidence="3 6" id="KW-0812">Transmembrane</keyword>
<dbReference type="AlphaFoldDB" id="A0A9W7THF5"/>
<evidence type="ECO:0000256" key="2">
    <source>
        <dbReference type="ARBA" id="ARBA00007230"/>
    </source>
</evidence>
<comment type="subcellular location">
    <subcellularLocation>
        <location evidence="1">Membrane</location>
        <topology evidence="1">Multi-pass membrane protein</topology>
    </subcellularLocation>
</comment>
<feature type="transmembrane region" description="Helical" evidence="6">
    <location>
        <begin position="239"/>
        <end position="257"/>
    </location>
</feature>
<reference evidence="7" key="1">
    <citation type="submission" date="2021-02" db="EMBL/GenBank/DDBJ databases">
        <title>Comparative genomics reveals that relaxation of natural selection precedes convergent phenotypic evolution of cavefish.</title>
        <authorList>
            <person name="Peng Z."/>
        </authorList>
    </citation>
    <scope>NUCLEOTIDE SEQUENCE</scope>
    <source>
        <tissue evidence="7">Muscle</tissue>
    </source>
</reference>
<keyword evidence="8" id="KW-1185">Reference proteome</keyword>
<accession>A0A9W7THF5</accession>
<dbReference type="EMBL" id="JAFHDT010000019">
    <property type="protein sequence ID" value="KAI7796476.1"/>
    <property type="molecule type" value="Genomic_DNA"/>
</dbReference>
<feature type="transmembrane region" description="Helical" evidence="6">
    <location>
        <begin position="277"/>
        <end position="296"/>
    </location>
</feature>
<evidence type="ECO:0000256" key="3">
    <source>
        <dbReference type="ARBA" id="ARBA00022692"/>
    </source>
</evidence>
<feature type="transmembrane region" description="Helical" evidence="6">
    <location>
        <begin position="308"/>
        <end position="328"/>
    </location>
</feature>
<evidence type="ECO:0000256" key="5">
    <source>
        <dbReference type="ARBA" id="ARBA00023136"/>
    </source>
</evidence>
<dbReference type="GO" id="GO:0016020">
    <property type="term" value="C:membrane"/>
    <property type="evidence" value="ECO:0007669"/>
    <property type="project" value="UniProtKB-SubCell"/>
</dbReference>
<dbReference type="GO" id="GO:0015095">
    <property type="term" value="F:magnesium ion transmembrane transporter activity"/>
    <property type="evidence" value="ECO:0007669"/>
    <property type="project" value="InterPro"/>
</dbReference>
<feature type="transmembrane region" description="Helical" evidence="6">
    <location>
        <begin position="211"/>
        <end position="230"/>
    </location>
</feature>
<dbReference type="InterPro" id="IPR037185">
    <property type="entry name" value="EmrE-like"/>
</dbReference>
<feature type="transmembrane region" description="Helical" evidence="6">
    <location>
        <begin position="146"/>
        <end position="165"/>
    </location>
</feature>
<comment type="caution">
    <text evidence="7">The sequence shown here is derived from an EMBL/GenBank/DDBJ whole genome shotgun (WGS) entry which is preliminary data.</text>
</comment>
<evidence type="ECO:0000256" key="1">
    <source>
        <dbReference type="ARBA" id="ARBA00004141"/>
    </source>
</evidence>
<protein>
    <submittedName>
        <fullName evidence="7">Magnesium transporter NIPA4</fullName>
    </submittedName>
</protein>
<dbReference type="Proteomes" id="UP001059041">
    <property type="component" value="Linkage Group LG19"/>
</dbReference>
<evidence type="ECO:0000313" key="7">
    <source>
        <dbReference type="EMBL" id="KAI7796476.1"/>
    </source>
</evidence>
<evidence type="ECO:0000256" key="4">
    <source>
        <dbReference type="ARBA" id="ARBA00022989"/>
    </source>
</evidence>
<evidence type="ECO:0000313" key="8">
    <source>
        <dbReference type="Proteomes" id="UP001059041"/>
    </source>
</evidence>
<dbReference type="InterPro" id="IPR008521">
    <property type="entry name" value="Mg_trans_NIPA"/>
</dbReference>
<organism evidence="7 8">
    <name type="scientific">Triplophysa rosa</name>
    <name type="common">Cave loach</name>
    <dbReference type="NCBI Taxonomy" id="992332"/>
    <lineage>
        <taxon>Eukaryota</taxon>
        <taxon>Metazoa</taxon>
        <taxon>Chordata</taxon>
        <taxon>Craniata</taxon>
        <taxon>Vertebrata</taxon>
        <taxon>Euteleostomi</taxon>
        <taxon>Actinopterygii</taxon>
        <taxon>Neopterygii</taxon>
        <taxon>Teleostei</taxon>
        <taxon>Ostariophysi</taxon>
        <taxon>Cypriniformes</taxon>
        <taxon>Nemacheilidae</taxon>
        <taxon>Triplophysa</taxon>
    </lineage>
</organism>
<comment type="similarity">
    <text evidence="2">Belongs to the NIPA family.</text>
</comment>
<evidence type="ECO:0000256" key="6">
    <source>
        <dbReference type="SAM" id="Phobius"/>
    </source>
</evidence>
<proteinExistence type="inferred from homology"/>
<feature type="transmembrane region" description="Helical" evidence="6">
    <location>
        <begin position="71"/>
        <end position="91"/>
    </location>
</feature>
<dbReference type="PANTHER" id="PTHR12570">
    <property type="match status" value="1"/>
</dbReference>
<dbReference type="SUPFAM" id="SSF103481">
    <property type="entry name" value="Multidrug resistance efflux transporter EmrE"/>
    <property type="match status" value="1"/>
</dbReference>
<dbReference type="PANTHER" id="PTHR12570:SF7">
    <property type="entry name" value="MAGNESIUM TRANSPORTER NIPA4"/>
    <property type="match status" value="1"/>
</dbReference>
<sequence length="413" mass="44965">MKLNDTMKDVHLPIDSCINGSVIRLLCPTSTSVCVLDGLTGNTSLSEDHASINSTVNKAAEVIDKWSNYNFWLGLTLAILSAFLIGGSVILKKKALLRLASAGEMRAAEGGHGYLKDWLWWGGLLTMGGGEAANFAAYMFAPATVVTPLGALSVLISAVLSSHLFGETMNLLGKLGCMLSILGSTIMVIHAPEEEEVTTLAEMTEKLLDPGFMVFASVLLVACMVLIFYLSPRFGQMNILIYICICSLLGAFTVSSVKGLGIAIHTSFSDLSVFRHPLTWILLLTLIVSILIQINYLNKSLDTFNTLLVYPIYYVFFTTVVLSTSVILFKEWGAMSGVDVVGTVGGFLVIVIGVSMLHLFKDLNVCFEDLRSSLCEPLGQESPSKREDKHILIEHIETLPPMREEGPRVFIIS</sequence>
<keyword evidence="5 6" id="KW-0472">Membrane</keyword>
<feature type="transmembrane region" description="Helical" evidence="6">
    <location>
        <begin position="340"/>
        <end position="360"/>
    </location>
</feature>
<dbReference type="OrthoDB" id="6428174at2759"/>
<dbReference type="Pfam" id="PF05653">
    <property type="entry name" value="Mg_trans_NIPA"/>
    <property type="match status" value="1"/>
</dbReference>
<gene>
    <name evidence="7" type="ORF">IRJ41_023529</name>
</gene>